<reference evidence="2 3" key="1">
    <citation type="submission" date="2016-04" db="EMBL/GenBank/DDBJ databases">
        <title>A degradative enzymes factory behind the ericoid mycorrhizal symbiosis.</title>
        <authorList>
            <consortium name="DOE Joint Genome Institute"/>
            <person name="Martino E."/>
            <person name="Morin E."/>
            <person name="Grelet G."/>
            <person name="Kuo A."/>
            <person name="Kohler A."/>
            <person name="Daghino S."/>
            <person name="Barry K."/>
            <person name="Choi C."/>
            <person name="Cichocki N."/>
            <person name="Clum A."/>
            <person name="Copeland A."/>
            <person name="Hainaut M."/>
            <person name="Haridas S."/>
            <person name="Labutti K."/>
            <person name="Lindquist E."/>
            <person name="Lipzen A."/>
            <person name="Khouja H.-R."/>
            <person name="Murat C."/>
            <person name="Ohm R."/>
            <person name="Olson A."/>
            <person name="Spatafora J."/>
            <person name="Veneault-Fourrey C."/>
            <person name="Henrissat B."/>
            <person name="Grigoriev I."/>
            <person name="Martin F."/>
            <person name="Perotto S."/>
        </authorList>
    </citation>
    <scope>NUCLEOTIDE SEQUENCE [LARGE SCALE GENOMIC DNA]</scope>
    <source>
        <strain evidence="2 3">F</strain>
    </source>
</reference>
<feature type="non-terminal residue" evidence="2">
    <location>
        <position position="1"/>
    </location>
</feature>
<keyword evidence="3" id="KW-1185">Reference proteome</keyword>
<dbReference type="AlphaFoldDB" id="A0A2J6R2L7"/>
<dbReference type="InterPro" id="IPR052895">
    <property type="entry name" value="HetReg/Transcr_Mod"/>
</dbReference>
<feature type="domain" description="Heterokaryon incompatibility" evidence="1">
    <location>
        <begin position="41"/>
        <end position="176"/>
    </location>
</feature>
<dbReference type="OrthoDB" id="3556612at2759"/>
<evidence type="ECO:0000313" key="2">
    <source>
        <dbReference type="EMBL" id="PMD32752.1"/>
    </source>
</evidence>
<dbReference type="Proteomes" id="UP000235786">
    <property type="component" value="Unassembled WGS sequence"/>
</dbReference>
<feature type="non-terminal residue" evidence="2">
    <location>
        <position position="181"/>
    </location>
</feature>
<dbReference type="SUPFAM" id="SSF47616">
    <property type="entry name" value="GST C-terminal domain-like"/>
    <property type="match status" value="1"/>
</dbReference>
<evidence type="ECO:0000313" key="3">
    <source>
        <dbReference type="Proteomes" id="UP000235786"/>
    </source>
</evidence>
<organism evidence="2 3">
    <name type="scientific">Hyaloscypha variabilis (strain UAMH 11265 / GT02V1 / F)</name>
    <name type="common">Meliniomyces variabilis</name>
    <dbReference type="NCBI Taxonomy" id="1149755"/>
    <lineage>
        <taxon>Eukaryota</taxon>
        <taxon>Fungi</taxon>
        <taxon>Dikarya</taxon>
        <taxon>Ascomycota</taxon>
        <taxon>Pezizomycotina</taxon>
        <taxon>Leotiomycetes</taxon>
        <taxon>Helotiales</taxon>
        <taxon>Hyaloscyphaceae</taxon>
        <taxon>Hyaloscypha</taxon>
        <taxon>Hyaloscypha variabilis</taxon>
    </lineage>
</organism>
<dbReference type="InterPro" id="IPR036282">
    <property type="entry name" value="Glutathione-S-Trfase_C_sf"/>
</dbReference>
<proteinExistence type="predicted"/>
<name>A0A2J6R2L7_HYAVF</name>
<evidence type="ECO:0000259" key="1">
    <source>
        <dbReference type="Pfam" id="PF06985"/>
    </source>
</evidence>
<dbReference type="PANTHER" id="PTHR24148">
    <property type="entry name" value="ANKYRIN REPEAT DOMAIN-CONTAINING PROTEIN 39 HOMOLOG-RELATED"/>
    <property type="match status" value="1"/>
</dbReference>
<gene>
    <name evidence="2" type="ORF">L207DRAFT_378148</name>
</gene>
<dbReference type="InterPro" id="IPR010730">
    <property type="entry name" value="HET"/>
</dbReference>
<dbReference type="PANTHER" id="PTHR24148:SF73">
    <property type="entry name" value="HET DOMAIN PROTEIN (AFU_ORTHOLOGUE AFUA_8G01020)"/>
    <property type="match status" value="1"/>
</dbReference>
<dbReference type="STRING" id="1149755.A0A2J6R2L7"/>
<sequence>SYQYSLLPDPKTYIRLLKLTAEVEEIVGSLEAFLVSEAPEFCALSYAWGDDPPTSVLICDSARLPVTEHLLSGMKRVRNCNPTPWIWIDAICISQKDDEEKADQIPLMEKIYSLAKHVLVYLGEATRETEEALDQLEHIRDCIQKVNGPIFRGGSSFTLADFYCRSWFQRLWILQEVILAK</sequence>
<dbReference type="Pfam" id="PF06985">
    <property type="entry name" value="HET"/>
    <property type="match status" value="1"/>
</dbReference>
<protein>
    <submittedName>
        <fullName evidence="2">HET-domain-containing protein</fullName>
    </submittedName>
</protein>
<accession>A0A2J6R2L7</accession>
<dbReference type="EMBL" id="KZ613958">
    <property type="protein sequence ID" value="PMD32752.1"/>
    <property type="molecule type" value="Genomic_DNA"/>
</dbReference>